<dbReference type="CTD" id="9808841"/>
<dbReference type="Proteomes" id="UP000008281">
    <property type="component" value="Unassembled WGS sequence"/>
</dbReference>
<evidence type="ECO:0000313" key="7">
    <source>
        <dbReference type="EMBL" id="EFO97897.1"/>
    </source>
</evidence>
<dbReference type="HOGENOM" id="CLU_832201_0_0_1"/>
<dbReference type="GO" id="GO:0008528">
    <property type="term" value="F:G protein-coupled peptide receptor activity"/>
    <property type="evidence" value="ECO:0007669"/>
    <property type="project" value="InterPro"/>
</dbReference>
<name>E3MB61_CAERE</name>
<keyword evidence="2 5" id="KW-0812">Transmembrane</keyword>
<organism evidence="8">
    <name type="scientific">Caenorhabditis remanei</name>
    <name type="common">Caenorhabditis vulgaris</name>
    <dbReference type="NCBI Taxonomy" id="31234"/>
    <lineage>
        <taxon>Eukaryota</taxon>
        <taxon>Metazoa</taxon>
        <taxon>Ecdysozoa</taxon>
        <taxon>Nematoda</taxon>
        <taxon>Chromadorea</taxon>
        <taxon>Rhabditida</taxon>
        <taxon>Rhabditina</taxon>
        <taxon>Rhabditomorpha</taxon>
        <taxon>Rhabditoidea</taxon>
        <taxon>Rhabditidae</taxon>
        <taxon>Peloderinae</taxon>
        <taxon>Caenorhabditis</taxon>
    </lineage>
</organism>
<evidence type="ECO:0000256" key="5">
    <source>
        <dbReference type="SAM" id="Phobius"/>
    </source>
</evidence>
<dbReference type="PROSITE" id="PS50262">
    <property type="entry name" value="G_PROTEIN_RECEP_F1_2"/>
    <property type="match status" value="1"/>
</dbReference>
<feature type="transmembrane region" description="Helical" evidence="5">
    <location>
        <begin position="188"/>
        <end position="208"/>
    </location>
</feature>
<feature type="transmembrane region" description="Helical" evidence="5">
    <location>
        <begin position="261"/>
        <end position="282"/>
    </location>
</feature>
<gene>
    <name evidence="7" type="ORF">CRE_16125</name>
</gene>
<dbReference type="RefSeq" id="XP_003106595.2">
    <property type="nucleotide sequence ID" value="XM_003106547.2"/>
</dbReference>
<feature type="transmembrane region" description="Helical" evidence="5">
    <location>
        <begin position="220"/>
        <end position="241"/>
    </location>
</feature>
<evidence type="ECO:0000256" key="1">
    <source>
        <dbReference type="ARBA" id="ARBA00004370"/>
    </source>
</evidence>
<dbReference type="AlphaFoldDB" id="E3MB61"/>
<dbReference type="GeneID" id="9808841"/>
<dbReference type="InterPro" id="IPR019427">
    <property type="entry name" value="7TM_GPCR_serpentine_rcpt_Srw"/>
</dbReference>
<dbReference type="GO" id="GO:0016020">
    <property type="term" value="C:membrane"/>
    <property type="evidence" value="ECO:0007669"/>
    <property type="project" value="UniProtKB-SubCell"/>
</dbReference>
<evidence type="ECO:0000313" key="8">
    <source>
        <dbReference type="Proteomes" id="UP000008281"/>
    </source>
</evidence>
<evidence type="ECO:0000256" key="2">
    <source>
        <dbReference type="ARBA" id="ARBA00022692"/>
    </source>
</evidence>
<feature type="domain" description="G-protein coupled receptors family 1 profile" evidence="6">
    <location>
        <begin position="21"/>
        <end position="283"/>
    </location>
</feature>
<keyword evidence="8" id="KW-1185">Reference proteome</keyword>
<dbReference type="Pfam" id="PF10324">
    <property type="entry name" value="7TM_GPCR_Srw"/>
    <property type="match status" value="1"/>
</dbReference>
<sequence>MGIQEFIKYPNCIFSLIGLFSNLVHLAILRKHIKTHPMFILLTFITVLDLVFLFTGFLAELMAILDNLNSEFCDGYVSATTGVVRFIAIYVNRIAKLSGIYITILMSLIQVLTLENPRKQFWIRKTIATVFLITVTLYLLFYIGEAVTLVFYSLEMPTQECLSLAILESADYSDWIFTVLKLTNYGEIGMQLLSISLEIVFYIVLKALSGKSIDTEKYKYSVMIMRLLIFCFLFDTAPFLVQISYGLITGIAELKWTRDDLLLSYTLGHVVRSILLVFRPLLIYHTSEGYRATFKEIKTKNFWCTRNKVQDNLQIAPTSRNPSISTRTSLVSIF</sequence>
<feature type="transmembrane region" description="Helical" evidence="5">
    <location>
        <begin position="126"/>
        <end position="154"/>
    </location>
</feature>
<keyword evidence="3 5" id="KW-1133">Transmembrane helix</keyword>
<dbReference type="EMBL" id="DS268433">
    <property type="protein sequence ID" value="EFO97897.1"/>
    <property type="molecule type" value="Genomic_DNA"/>
</dbReference>
<accession>E3MB61</accession>
<dbReference type="InParanoid" id="E3MB61"/>
<evidence type="ECO:0000256" key="4">
    <source>
        <dbReference type="ARBA" id="ARBA00023136"/>
    </source>
</evidence>
<keyword evidence="4 5" id="KW-0472">Membrane</keyword>
<feature type="transmembrane region" description="Helical" evidence="5">
    <location>
        <begin position="39"/>
        <end position="59"/>
    </location>
</feature>
<feature type="transmembrane region" description="Helical" evidence="5">
    <location>
        <begin position="6"/>
        <end position="27"/>
    </location>
</feature>
<protein>
    <recommendedName>
        <fullName evidence="6">G-protein coupled receptors family 1 profile domain-containing protein</fullName>
    </recommendedName>
</protein>
<dbReference type="KEGG" id="crq:GCK72_020755"/>
<dbReference type="SUPFAM" id="SSF81321">
    <property type="entry name" value="Family A G protein-coupled receptor-like"/>
    <property type="match status" value="1"/>
</dbReference>
<reference evidence="7" key="1">
    <citation type="submission" date="2007-07" db="EMBL/GenBank/DDBJ databases">
        <title>PCAP assembly of the Caenorhabditis remanei genome.</title>
        <authorList>
            <consortium name="The Caenorhabditis remanei Sequencing Consortium"/>
            <person name="Wilson R.K."/>
        </authorList>
    </citation>
    <scope>NUCLEOTIDE SEQUENCE [LARGE SCALE GENOMIC DNA]</scope>
    <source>
        <strain evidence="7">PB4641</strain>
    </source>
</reference>
<evidence type="ECO:0000259" key="6">
    <source>
        <dbReference type="PROSITE" id="PS50262"/>
    </source>
</evidence>
<dbReference type="InterPro" id="IPR017452">
    <property type="entry name" value="GPCR_Rhodpsn_7TM"/>
</dbReference>
<evidence type="ECO:0000256" key="3">
    <source>
        <dbReference type="ARBA" id="ARBA00022989"/>
    </source>
</evidence>
<proteinExistence type="predicted"/>
<comment type="subcellular location">
    <subcellularLocation>
        <location evidence="1">Membrane</location>
    </subcellularLocation>
</comment>